<dbReference type="PANTHER" id="PTHR48104:SF30">
    <property type="entry name" value="METACASPASE-1"/>
    <property type="match status" value="1"/>
</dbReference>
<keyword evidence="1" id="KW-0732">Signal</keyword>
<dbReference type="InterPro" id="IPR011600">
    <property type="entry name" value="Pept_C14_caspase"/>
</dbReference>
<dbReference type="PANTHER" id="PTHR48104">
    <property type="entry name" value="METACASPASE-4"/>
    <property type="match status" value="1"/>
</dbReference>
<dbReference type="STRING" id="468056.SAMN05443549_102427"/>
<dbReference type="RefSeq" id="WP_073369482.1">
    <property type="nucleotide sequence ID" value="NZ_FQWB01000002.1"/>
</dbReference>
<feature type="chain" id="PRO_5012025086" evidence="1">
    <location>
        <begin position="19"/>
        <end position="655"/>
    </location>
</feature>
<name>A0A1M5HXS7_9FLAO</name>
<dbReference type="InterPro" id="IPR050452">
    <property type="entry name" value="Metacaspase"/>
</dbReference>
<proteinExistence type="predicted"/>
<protein>
    <submittedName>
        <fullName evidence="3">Caspase domain-containing protein</fullName>
    </submittedName>
</protein>
<dbReference type="EMBL" id="FQWB01000002">
    <property type="protein sequence ID" value="SHG20663.1"/>
    <property type="molecule type" value="Genomic_DNA"/>
</dbReference>
<dbReference type="Pfam" id="PF00656">
    <property type="entry name" value="Peptidase_C14"/>
    <property type="match status" value="1"/>
</dbReference>
<gene>
    <name evidence="3" type="ORF">SAMN05443549_102427</name>
</gene>
<feature type="domain" description="Peptidase C14 caspase" evidence="2">
    <location>
        <begin position="19"/>
        <end position="279"/>
    </location>
</feature>
<feature type="signal peptide" evidence="1">
    <location>
        <begin position="1"/>
        <end position="18"/>
    </location>
</feature>
<dbReference type="GO" id="GO:0006508">
    <property type="term" value="P:proteolysis"/>
    <property type="evidence" value="ECO:0007669"/>
    <property type="project" value="InterPro"/>
</dbReference>
<evidence type="ECO:0000259" key="2">
    <source>
        <dbReference type="Pfam" id="PF00656"/>
    </source>
</evidence>
<reference evidence="4" key="1">
    <citation type="submission" date="2016-11" db="EMBL/GenBank/DDBJ databases">
        <authorList>
            <person name="Varghese N."/>
            <person name="Submissions S."/>
        </authorList>
    </citation>
    <scope>NUCLEOTIDE SEQUENCE [LARGE SCALE GENOMIC DNA]</scope>
    <source>
        <strain evidence="4">DSM 19978</strain>
    </source>
</reference>
<keyword evidence="4" id="KW-1185">Reference proteome</keyword>
<dbReference type="GO" id="GO:0004197">
    <property type="term" value="F:cysteine-type endopeptidase activity"/>
    <property type="evidence" value="ECO:0007669"/>
    <property type="project" value="InterPro"/>
</dbReference>
<dbReference type="AlphaFoldDB" id="A0A1M5HXS7"/>
<dbReference type="Proteomes" id="UP000184516">
    <property type="component" value="Unassembled WGS sequence"/>
</dbReference>
<sequence length="655" mass="72416">MKKIILLLLILSNLQLQAKKRALIIAVGDYPKESGWGSISSLNDVPLVKNSLLKNGFLEEDITVLTDANADKKGILEALTKLQSKIVKGDIIMIHYSGHGQQIFDDNGDEIDGKDEAIVPYDAYARYSDNYKGENHFRDDEIGNVITSFRNKLGKSGQLLMLLDSCHSGSATRGTGEKTRGGEPTFAPVGWKEKDLINQKGSAMFEKAAIDKDAAPFVMITGASADELNYEYEGFGSLSYAFSKAMTDLGTDFSYRQLFSKITTNMNVITPKQTPTIEGDVDYKLFKGEYVAQQTYYEINKIAKPDILQINAGKLNGLFDKTTVFILPAGTSKVDKSKVITTGTITNAGFSSATIKLDSALPDENQKKYWIFVDKLSYGDIALKVYLEPSVTDPVAKEGVSSFLSKNNIGEIVADSKSSDIVISRGKSEYVLSSSHGEETIDKIASTRGSNDVEIINQKIFNYAQGKYLKDLSLKNYNYEFEFKLLPVEYNKDTNTAGELKPENSFYNSSGTFEVNTKDSFVVLQVTNKSERPIYFSIIEINSKGEINPFMPNGNCTLNNNERKLEPGKTMIFKDCVYSFGPPYERLILKGFATSTPINFQPTVQARGAGSRGVGENPLENFIQQSYAHSRGAEANSPSEKIDGFSAEFVYEIVK</sequence>
<dbReference type="GO" id="GO:0005737">
    <property type="term" value="C:cytoplasm"/>
    <property type="evidence" value="ECO:0007669"/>
    <property type="project" value="TreeGrafter"/>
</dbReference>
<evidence type="ECO:0000313" key="3">
    <source>
        <dbReference type="EMBL" id="SHG20663.1"/>
    </source>
</evidence>
<dbReference type="Gene3D" id="3.40.50.1460">
    <property type="match status" value="1"/>
</dbReference>
<dbReference type="OrthoDB" id="2546654at2"/>
<evidence type="ECO:0000313" key="4">
    <source>
        <dbReference type="Proteomes" id="UP000184516"/>
    </source>
</evidence>
<evidence type="ECO:0000256" key="1">
    <source>
        <dbReference type="SAM" id="SignalP"/>
    </source>
</evidence>
<accession>A0A1M5HXS7</accession>
<organism evidence="3 4">
    <name type="scientific">Flavobacterium fluvii</name>
    <dbReference type="NCBI Taxonomy" id="468056"/>
    <lineage>
        <taxon>Bacteria</taxon>
        <taxon>Pseudomonadati</taxon>
        <taxon>Bacteroidota</taxon>
        <taxon>Flavobacteriia</taxon>
        <taxon>Flavobacteriales</taxon>
        <taxon>Flavobacteriaceae</taxon>
        <taxon>Flavobacterium</taxon>
    </lineage>
</organism>